<keyword evidence="3" id="KW-1185">Reference proteome</keyword>
<reference evidence="2 3" key="1">
    <citation type="submission" date="2019-07" db="EMBL/GenBank/DDBJ databases">
        <title>Genomics analysis of Aphanomyces spp. identifies a new class of oomycete effector associated with host adaptation.</title>
        <authorList>
            <person name="Gaulin E."/>
        </authorList>
    </citation>
    <scope>NUCLEOTIDE SEQUENCE [LARGE SCALE GENOMIC DNA]</scope>
    <source>
        <strain evidence="2 3">ATCC 201684</strain>
    </source>
</reference>
<comment type="caution">
    <text evidence="2">The sequence shown here is derived from an EMBL/GenBank/DDBJ whole genome shotgun (WGS) entry which is preliminary data.</text>
</comment>
<proteinExistence type="predicted"/>
<dbReference type="AlphaFoldDB" id="A0A6G0WAM9"/>
<feature type="region of interest" description="Disordered" evidence="1">
    <location>
        <begin position="153"/>
        <end position="194"/>
    </location>
</feature>
<feature type="compositionally biased region" description="Low complexity" evidence="1">
    <location>
        <begin position="153"/>
        <end position="166"/>
    </location>
</feature>
<feature type="compositionally biased region" description="Basic and acidic residues" evidence="1">
    <location>
        <begin position="176"/>
        <end position="194"/>
    </location>
</feature>
<evidence type="ECO:0000256" key="1">
    <source>
        <dbReference type="SAM" id="MobiDB-lite"/>
    </source>
</evidence>
<organism evidence="2 3">
    <name type="scientific">Aphanomyces euteiches</name>
    <dbReference type="NCBI Taxonomy" id="100861"/>
    <lineage>
        <taxon>Eukaryota</taxon>
        <taxon>Sar</taxon>
        <taxon>Stramenopiles</taxon>
        <taxon>Oomycota</taxon>
        <taxon>Saprolegniomycetes</taxon>
        <taxon>Saprolegniales</taxon>
        <taxon>Verrucalvaceae</taxon>
        <taxon>Aphanomyces</taxon>
    </lineage>
</organism>
<sequence length="217" mass="23873">MEVGKKTHTKEQAAALAEGIKTIVDEAKSGLDKVMSKLMVSVRQAQELVGEVSAGKVSDLDTFEAWIEATRAQKGFTAKVVLDEISAFRTAIENEQALRSMCEDTTSTSKRATDVNDQRFNKRPKSRETLEPTYQAGEDCLEFPMVQEGAQSSDVISVSSGSNINSEQEGESDADSEQKEDVTERDLEGEETKLIDAEGVHRLNHIVLPMEAKTVYL</sequence>
<feature type="compositionally biased region" description="Basic and acidic residues" evidence="1">
    <location>
        <begin position="111"/>
        <end position="130"/>
    </location>
</feature>
<evidence type="ECO:0000313" key="2">
    <source>
        <dbReference type="EMBL" id="KAF0724202.1"/>
    </source>
</evidence>
<feature type="region of interest" description="Disordered" evidence="1">
    <location>
        <begin position="102"/>
        <end position="132"/>
    </location>
</feature>
<name>A0A6G0WAM9_9STRA</name>
<accession>A0A6G0WAM9</accession>
<dbReference type="VEuPathDB" id="FungiDB:AeMF1_017068"/>
<protein>
    <submittedName>
        <fullName evidence="2">Uncharacterized protein</fullName>
    </submittedName>
</protein>
<evidence type="ECO:0000313" key="3">
    <source>
        <dbReference type="Proteomes" id="UP000481153"/>
    </source>
</evidence>
<gene>
    <name evidence="2" type="ORF">Ae201684_017100</name>
</gene>
<dbReference type="Proteomes" id="UP000481153">
    <property type="component" value="Unassembled WGS sequence"/>
</dbReference>
<dbReference type="EMBL" id="VJMJ01000278">
    <property type="protein sequence ID" value="KAF0724202.1"/>
    <property type="molecule type" value="Genomic_DNA"/>
</dbReference>